<evidence type="ECO:0000256" key="6">
    <source>
        <dbReference type="ARBA" id="ARBA00022801"/>
    </source>
</evidence>
<dbReference type="GO" id="GO:0006364">
    <property type="term" value="P:rRNA processing"/>
    <property type="evidence" value="ECO:0007669"/>
    <property type="project" value="InterPro"/>
</dbReference>
<sequence>MIQVYVKKLTNCPVSAPKVKKILKEVLTKEGIVSKADVSVSFVSQKHMLNLAIKYLREREVHDVLTFPYLEGDQAFIEPPDETIHLGDIVICYPKVVKEAESEGKLIDEKVLELVEHGALHLMGKHHN</sequence>
<dbReference type="NCBIfam" id="TIGR00043">
    <property type="entry name" value="rRNA maturation RNase YbeY"/>
    <property type="match status" value="1"/>
</dbReference>
<dbReference type="GO" id="GO:0046872">
    <property type="term" value="F:metal ion binding"/>
    <property type="evidence" value="ECO:0007669"/>
    <property type="project" value="UniProtKB-KW"/>
</dbReference>
<keyword evidence="4" id="KW-0479">Metal-binding</keyword>
<comment type="caution">
    <text evidence="8">The sequence shown here is derived from an EMBL/GenBank/DDBJ whole genome shotgun (WGS) entry which is preliminary data.</text>
</comment>
<dbReference type="GO" id="GO:0004519">
    <property type="term" value="F:endonuclease activity"/>
    <property type="evidence" value="ECO:0007669"/>
    <property type="project" value="UniProtKB-KW"/>
</dbReference>
<dbReference type="AlphaFoldDB" id="A0A0G0MC59"/>
<evidence type="ECO:0000256" key="1">
    <source>
        <dbReference type="ARBA" id="ARBA00001947"/>
    </source>
</evidence>
<evidence type="ECO:0000256" key="3">
    <source>
        <dbReference type="ARBA" id="ARBA00022722"/>
    </source>
</evidence>
<dbReference type="InterPro" id="IPR023091">
    <property type="entry name" value="MetalPrtase_cat_dom_sf_prd"/>
</dbReference>
<dbReference type="SUPFAM" id="SSF55486">
    <property type="entry name" value="Metalloproteases ('zincins'), catalytic domain"/>
    <property type="match status" value="1"/>
</dbReference>
<comment type="cofactor">
    <cofactor evidence="1">
        <name>Zn(2+)</name>
        <dbReference type="ChEBI" id="CHEBI:29105"/>
    </cofactor>
</comment>
<dbReference type="Proteomes" id="UP000033881">
    <property type="component" value="Unassembled WGS sequence"/>
</dbReference>
<keyword evidence="6" id="KW-0378">Hydrolase</keyword>
<evidence type="ECO:0000256" key="2">
    <source>
        <dbReference type="ARBA" id="ARBA00010875"/>
    </source>
</evidence>
<keyword evidence="3" id="KW-0540">Nuclease</keyword>
<evidence type="ECO:0000256" key="7">
    <source>
        <dbReference type="ARBA" id="ARBA00022833"/>
    </source>
</evidence>
<keyword evidence="7" id="KW-0862">Zinc</keyword>
<evidence type="ECO:0000256" key="5">
    <source>
        <dbReference type="ARBA" id="ARBA00022759"/>
    </source>
</evidence>
<comment type="similarity">
    <text evidence="2">Belongs to the endoribonuclease YbeY family.</text>
</comment>
<accession>A0A0G0MC59</accession>
<dbReference type="GO" id="GO:0004222">
    <property type="term" value="F:metalloendopeptidase activity"/>
    <property type="evidence" value="ECO:0007669"/>
    <property type="project" value="InterPro"/>
</dbReference>
<proteinExistence type="inferred from homology"/>
<organism evidence="8 9">
    <name type="scientific">Candidatus Woesebacteria bacterium GW2011_GWB1_39_12</name>
    <dbReference type="NCBI Taxonomy" id="1618574"/>
    <lineage>
        <taxon>Bacteria</taxon>
        <taxon>Candidatus Woeseibacteriota</taxon>
    </lineage>
</organism>
<evidence type="ECO:0000313" key="8">
    <source>
        <dbReference type="EMBL" id="KKR00773.1"/>
    </source>
</evidence>
<dbReference type="Pfam" id="PF02130">
    <property type="entry name" value="YbeY"/>
    <property type="match status" value="1"/>
</dbReference>
<gene>
    <name evidence="8" type="ORF">UT24_C0009G0090</name>
</gene>
<dbReference type="Gene3D" id="3.40.390.30">
    <property type="entry name" value="Metalloproteases ('zincins'), catalytic domain"/>
    <property type="match status" value="1"/>
</dbReference>
<protein>
    <submittedName>
        <fullName evidence="8">Putative rRNA maturation factor</fullName>
    </submittedName>
</protein>
<name>A0A0G0MC59_9BACT</name>
<keyword evidence="5" id="KW-0255">Endonuclease</keyword>
<reference evidence="8 9" key="1">
    <citation type="journal article" date="2015" name="Nature">
        <title>rRNA introns, odd ribosomes, and small enigmatic genomes across a large radiation of phyla.</title>
        <authorList>
            <person name="Brown C.T."/>
            <person name="Hug L.A."/>
            <person name="Thomas B.C."/>
            <person name="Sharon I."/>
            <person name="Castelle C.J."/>
            <person name="Singh A."/>
            <person name="Wilkins M.J."/>
            <person name="Williams K.H."/>
            <person name="Banfield J.F."/>
        </authorList>
    </citation>
    <scope>NUCLEOTIDE SEQUENCE [LARGE SCALE GENOMIC DNA]</scope>
</reference>
<dbReference type="STRING" id="1618574.UT24_C0009G0090"/>
<evidence type="ECO:0000256" key="4">
    <source>
        <dbReference type="ARBA" id="ARBA00022723"/>
    </source>
</evidence>
<dbReference type="InterPro" id="IPR002036">
    <property type="entry name" value="YbeY"/>
</dbReference>
<evidence type="ECO:0000313" key="9">
    <source>
        <dbReference type="Proteomes" id="UP000033881"/>
    </source>
</evidence>
<dbReference type="EMBL" id="LBWB01000009">
    <property type="protein sequence ID" value="KKR00773.1"/>
    <property type="molecule type" value="Genomic_DNA"/>
</dbReference>